<evidence type="ECO:0000256" key="10">
    <source>
        <dbReference type="PIRSR" id="PIRSR000171-1"/>
    </source>
</evidence>
<evidence type="ECO:0000259" key="12">
    <source>
        <dbReference type="Pfam" id="PF02910"/>
    </source>
</evidence>
<dbReference type="RefSeq" id="WP_008335339.1">
    <property type="nucleotide sequence ID" value="NZ_AFRZ01000001.1"/>
</dbReference>
<evidence type="ECO:0000256" key="7">
    <source>
        <dbReference type="ARBA" id="ARBA00022982"/>
    </source>
</evidence>
<dbReference type="HOGENOM" id="CLU_014312_6_2_7"/>
<keyword evidence="7" id="KW-0249">Electron transport</keyword>
<dbReference type="NCBIfam" id="TIGR01812">
    <property type="entry name" value="sdhA_frdA_Gneg"/>
    <property type="match status" value="1"/>
</dbReference>
<dbReference type="FunFam" id="3.90.700.10:FF:000005">
    <property type="entry name" value="Succinate dehydrogenase flavoprotein subunit"/>
    <property type="match status" value="1"/>
</dbReference>
<dbReference type="PANTHER" id="PTHR11632">
    <property type="entry name" value="SUCCINATE DEHYDROGENASE 2 FLAVOPROTEIN SUBUNIT"/>
    <property type="match status" value="1"/>
</dbReference>
<dbReference type="InterPro" id="IPR030664">
    <property type="entry name" value="SdhA/FrdA/AprA"/>
</dbReference>
<dbReference type="GO" id="GO:0022900">
    <property type="term" value="P:electron transport chain"/>
    <property type="evidence" value="ECO:0007669"/>
    <property type="project" value="InterPro"/>
</dbReference>
<dbReference type="InterPro" id="IPR015939">
    <property type="entry name" value="Fum_Rdtase/Succ_DH_flav-like_C"/>
</dbReference>
<dbReference type="PIRSF" id="PIRSF000171">
    <property type="entry name" value="SDHA_APRA_LASPO"/>
    <property type="match status" value="1"/>
</dbReference>
<dbReference type="GO" id="GO:0009055">
    <property type="term" value="F:electron transfer activity"/>
    <property type="evidence" value="ECO:0007669"/>
    <property type="project" value="TreeGrafter"/>
</dbReference>
<keyword evidence="6" id="KW-0274">FAD</keyword>
<dbReference type="GO" id="GO:0009061">
    <property type="term" value="P:anaerobic respiration"/>
    <property type="evidence" value="ECO:0007669"/>
    <property type="project" value="TreeGrafter"/>
</dbReference>
<comment type="caution">
    <text evidence="13">The sequence shown here is derived from an EMBL/GenBank/DDBJ whole genome shotgun (WGS) entry which is preliminary data.</text>
</comment>
<keyword evidence="14" id="KW-1185">Reference proteome</keyword>
<dbReference type="OrthoDB" id="9806724at2"/>
<comment type="subcellular location">
    <subcellularLocation>
        <location evidence="2">Cell membrane</location>
        <topology evidence="2">Peripheral membrane protein</topology>
    </subcellularLocation>
</comment>
<dbReference type="InterPro" id="IPR037099">
    <property type="entry name" value="Fum_R/Succ_DH_flav-like_C_sf"/>
</dbReference>
<evidence type="ECO:0000313" key="14">
    <source>
        <dbReference type="Proteomes" id="UP000006431"/>
    </source>
</evidence>
<dbReference type="SUPFAM" id="SSF46977">
    <property type="entry name" value="Succinate dehydrogenase/fumarate reductase flavoprotein C-terminal domain"/>
    <property type="match status" value="1"/>
</dbReference>
<dbReference type="SUPFAM" id="SSF56425">
    <property type="entry name" value="Succinate dehydrogenase/fumarate reductase flavoprotein, catalytic domain"/>
    <property type="match status" value="1"/>
</dbReference>
<dbReference type="PRINTS" id="PR00411">
    <property type="entry name" value="PNDRDTASEI"/>
</dbReference>
<keyword evidence="5" id="KW-0285">Flavoprotein</keyword>
<dbReference type="Gene3D" id="3.90.700.10">
    <property type="entry name" value="Succinate dehydrogenase/fumarate reductase flavoprotein, catalytic domain"/>
    <property type="match status" value="1"/>
</dbReference>
<dbReference type="Pfam" id="PF02910">
    <property type="entry name" value="Succ_DH_flav_C"/>
    <property type="match status" value="1"/>
</dbReference>
<dbReference type="InterPro" id="IPR036188">
    <property type="entry name" value="FAD/NAD-bd_sf"/>
</dbReference>
<organism evidence="13 14">
    <name type="scientific">Sulfurimonas gotlandica (strain DSM 19862 / JCM 16533 / GD1)</name>
    <dbReference type="NCBI Taxonomy" id="929558"/>
    <lineage>
        <taxon>Bacteria</taxon>
        <taxon>Pseudomonadati</taxon>
        <taxon>Campylobacterota</taxon>
        <taxon>Epsilonproteobacteria</taxon>
        <taxon>Campylobacterales</taxon>
        <taxon>Sulfurimonadaceae</taxon>
        <taxon>Sulfurimonas</taxon>
    </lineage>
</organism>
<evidence type="ECO:0000256" key="5">
    <source>
        <dbReference type="ARBA" id="ARBA00022630"/>
    </source>
</evidence>
<evidence type="ECO:0000256" key="3">
    <source>
        <dbReference type="ARBA" id="ARBA00008040"/>
    </source>
</evidence>
<feature type="domain" description="FAD-dependent oxidoreductase 2 FAD-binding" evidence="11">
    <location>
        <begin position="4"/>
        <end position="373"/>
    </location>
</feature>
<dbReference type="PATRIC" id="fig|929558.5.peg.1288"/>
<proteinExistence type="inferred from homology"/>
<protein>
    <submittedName>
        <fullName evidence="13">Succinate dehydrogenase/fumarate reductase flavoprotein subunit</fullName>
    </submittedName>
</protein>
<evidence type="ECO:0000256" key="6">
    <source>
        <dbReference type="ARBA" id="ARBA00022827"/>
    </source>
</evidence>
<dbReference type="Gene3D" id="3.50.50.60">
    <property type="entry name" value="FAD/NAD(P)-binding domain"/>
    <property type="match status" value="1"/>
</dbReference>
<dbReference type="SUPFAM" id="SSF51905">
    <property type="entry name" value="FAD/NAD(P)-binding domain"/>
    <property type="match status" value="1"/>
</dbReference>
<dbReference type="Proteomes" id="UP000006431">
    <property type="component" value="Unassembled WGS sequence"/>
</dbReference>
<evidence type="ECO:0000256" key="1">
    <source>
        <dbReference type="ARBA" id="ARBA00001974"/>
    </source>
</evidence>
<name>B6BH32_SULGG</name>
<dbReference type="InterPro" id="IPR003953">
    <property type="entry name" value="FAD-dep_OxRdtase_2_FAD-bd"/>
</dbReference>
<evidence type="ECO:0000256" key="2">
    <source>
        <dbReference type="ARBA" id="ARBA00004202"/>
    </source>
</evidence>
<feature type="domain" description="Fumarate reductase/succinate dehydrogenase flavoprotein-like C-terminal" evidence="12">
    <location>
        <begin position="430"/>
        <end position="530"/>
    </location>
</feature>
<comment type="similarity">
    <text evidence="3">Belongs to the FAD-dependent oxidoreductase 2 family. FRD/SDH subfamily.</text>
</comment>
<dbReference type="GO" id="GO:0000104">
    <property type="term" value="F:succinate dehydrogenase activity"/>
    <property type="evidence" value="ECO:0007669"/>
    <property type="project" value="TreeGrafter"/>
</dbReference>
<sequence>MRSDVLIIGAGGAGLVAAINAHESGAKVRVITKEYPTRSQTSMAQGGINAALGNAGEDSVEAHVQNTLKSAHGIANEEAVRLLCESAPDAVEWLDSIGVCFSRTKDAKIAQRTLGGASAPRACYAQDYTGLKILHTLYDRCLSLGIEILNERYLLNFITQAPEKADTYIGGATVLNIRTGEVETYESASVIVATGGYARIYDKHSTNSTGSTGDGIAAAIRAGARLSDMEFVQFHPTALKNSSILISESARGAGGFLLNSKGERFTNELAPRDEVARAINDEIQKGEDVFLDIRHLGEEFIDEELPQERKLAKLYENVDPVYDLIPIKPVAHYTMGGIEVDKNSQTKIKGLYAVGECANHKVHGANRLGGNSLLELIVFGREAGKNAAEYAKTFDKSIDASSQTQSTNNFVMGVKHFTNEIDFYEKRSLIGNIFYNNAGISRDEMGLKEVLEAIRQIQREVPFMGPKDKSKIYNTNLVEFIEFGNMVELSEIILVCAISRNESRGAHFRSDIPKENDMAYKAHTITWKEDSVLCADFME</sequence>
<dbReference type="PRINTS" id="PR00368">
    <property type="entry name" value="FADPNR"/>
</dbReference>
<dbReference type="AlphaFoldDB" id="B6BH32"/>
<dbReference type="Pfam" id="PF00890">
    <property type="entry name" value="FAD_binding_2"/>
    <property type="match status" value="1"/>
</dbReference>
<accession>B6BH32</accession>
<gene>
    <name evidence="13" type="primary">sdhA</name>
    <name evidence="13" type="ORF">SMGD1_1297</name>
</gene>
<dbReference type="GO" id="GO:0050660">
    <property type="term" value="F:flavin adenine dinucleotide binding"/>
    <property type="evidence" value="ECO:0007669"/>
    <property type="project" value="InterPro"/>
</dbReference>
<dbReference type="InterPro" id="IPR014006">
    <property type="entry name" value="Succ_Dhase_FrdA_Gneg"/>
</dbReference>
<evidence type="ECO:0000256" key="4">
    <source>
        <dbReference type="ARBA" id="ARBA00022448"/>
    </source>
</evidence>
<keyword evidence="9" id="KW-0472">Membrane</keyword>
<keyword evidence="4" id="KW-0813">Transport</keyword>
<evidence type="ECO:0000313" key="13">
    <source>
        <dbReference type="EMBL" id="EHP29821.1"/>
    </source>
</evidence>
<dbReference type="STRING" id="929558.SMGD1_1297"/>
<accession>H1FRT5</accession>
<keyword evidence="8" id="KW-0560">Oxidoreductase</keyword>
<dbReference type="GO" id="GO:0005886">
    <property type="term" value="C:plasma membrane"/>
    <property type="evidence" value="ECO:0007669"/>
    <property type="project" value="UniProtKB-SubCell"/>
</dbReference>
<evidence type="ECO:0000256" key="9">
    <source>
        <dbReference type="ARBA" id="ARBA00023136"/>
    </source>
</evidence>
<evidence type="ECO:0000256" key="8">
    <source>
        <dbReference type="ARBA" id="ARBA00023002"/>
    </source>
</evidence>
<dbReference type="InterPro" id="IPR027477">
    <property type="entry name" value="Succ_DH/fumarate_Rdtase_cat_sf"/>
</dbReference>
<dbReference type="EMBL" id="AFRZ01000001">
    <property type="protein sequence ID" value="EHP29821.1"/>
    <property type="molecule type" value="Genomic_DNA"/>
</dbReference>
<feature type="active site" description="Proton acceptor" evidence="10">
    <location>
        <position position="272"/>
    </location>
</feature>
<reference evidence="13 14" key="1">
    <citation type="journal article" date="2012" name="Proc. Natl. Acad. Sci. U.S.A.">
        <title>Genome and physiology of a model Epsilonproteobacterium responsible for sulfide detoxification in marine oxygen depletion zones.</title>
        <authorList>
            <person name="Grote J."/>
            <person name="Schott T."/>
            <person name="Bruckner C.G."/>
            <person name="Glockner F.O."/>
            <person name="Jost G."/>
            <person name="Teeling H."/>
            <person name="Labrenz M."/>
            <person name="Jurgens K."/>
        </authorList>
    </citation>
    <scope>NUCLEOTIDE SEQUENCE [LARGE SCALE GENOMIC DNA]</scope>
    <source>
        <strain evidence="13 14">GD1</strain>
    </source>
</reference>
<comment type="cofactor">
    <cofactor evidence="1">
        <name>FAD</name>
        <dbReference type="ChEBI" id="CHEBI:57692"/>
    </cofactor>
</comment>
<dbReference type="eggNOG" id="COG1053">
    <property type="taxonomic scope" value="Bacteria"/>
</dbReference>
<dbReference type="PANTHER" id="PTHR11632:SF51">
    <property type="entry name" value="SUCCINATE DEHYDROGENASE [UBIQUINONE] FLAVOPROTEIN SUBUNIT, MITOCHONDRIAL"/>
    <property type="match status" value="1"/>
</dbReference>
<dbReference type="Gene3D" id="1.20.58.100">
    <property type="entry name" value="Fumarate reductase/succinate dehydrogenase flavoprotein-like, C-terminal domain"/>
    <property type="match status" value="1"/>
</dbReference>
<evidence type="ECO:0000259" key="11">
    <source>
        <dbReference type="Pfam" id="PF00890"/>
    </source>
</evidence>